<evidence type="ECO:0008006" key="5">
    <source>
        <dbReference type="Google" id="ProtNLM"/>
    </source>
</evidence>
<keyword evidence="2" id="KW-0472">Membrane</keyword>
<reference evidence="3" key="1">
    <citation type="submission" date="2021-01" db="EMBL/GenBank/DDBJ databases">
        <title>Lacisediminihabitans sp. nov. strain G11-30, isolated from Antarctic Soil.</title>
        <authorList>
            <person name="Li J."/>
        </authorList>
    </citation>
    <scope>NUCLEOTIDE SEQUENCE</scope>
    <source>
        <strain evidence="3">G11-30</strain>
    </source>
</reference>
<proteinExistence type="predicted"/>
<feature type="coiled-coil region" evidence="1">
    <location>
        <begin position="237"/>
        <end position="264"/>
    </location>
</feature>
<keyword evidence="1" id="KW-0175">Coiled coil</keyword>
<feature type="transmembrane region" description="Helical" evidence="2">
    <location>
        <begin position="6"/>
        <end position="28"/>
    </location>
</feature>
<keyword evidence="2" id="KW-1133">Transmembrane helix</keyword>
<dbReference type="Proteomes" id="UP000636458">
    <property type="component" value="Unassembled WGS sequence"/>
</dbReference>
<evidence type="ECO:0000313" key="3">
    <source>
        <dbReference type="EMBL" id="MBK4347152.1"/>
    </source>
</evidence>
<dbReference type="RefSeq" id="WP_200555523.1">
    <property type="nucleotide sequence ID" value="NZ_JAEPES010000002.1"/>
</dbReference>
<name>A0A934SI91_9MICO</name>
<dbReference type="AlphaFoldDB" id="A0A934SI91"/>
<evidence type="ECO:0000256" key="2">
    <source>
        <dbReference type="SAM" id="Phobius"/>
    </source>
</evidence>
<accession>A0A934SI91</accession>
<keyword evidence="4" id="KW-1185">Reference proteome</keyword>
<dbReference type="EMBL" id="JAEPES010000002">
    <property type="protein sequence ID" value="MBK4347152.1"/>
    <property type="molecule type" value="Genomic_DNA"/>
</dbReference>
<evidence type="ECO:0000256" key="1">
    <source>
        <dbReference type="SAM" id="Coils"/>
    </source>
</evidence>
<organism evidence="3 4">
    <name type="scientific">Lacisediminihabitans changchengi</name>
    <dbReference type="NCBI Taxonomy" id="2787634"/>
    <lineage>
        <taxon>Bacteria</taxon>
        <taxon>Bacillati</taxon>
        <taxon>Actinomycetota</taxon>
        <taxon>Actinomycetes</taxon>
        <taxon>Micrococcales</taxon>
        <taxon>Microbacteriaceae</taxon>
        <taxon>Lacisediminihabitans</taxon>
    </lineage>
</organism>
<comment type="caution">
    <text evidence="3">The sequence shown here is derived from an EMBL/GenBank/DDBJ whole genome shotgun (WGS) entry which is preliminary data.</text>
</comment>
<feature type="transmembrane region" description="Helical" evidence="2">
    <location>
        <begin position="155"/>
        <end position="178"/>
    </location>
</feature>
<sequence>MAVDGFGSSVIIALAAVLWLAYLVPTWLRRREYLSTERNAIRLQQTLRVMAEAAEIPAEVRAETTARSAAEQERLLRKHQQREAAVARAQDAAAARAAASRLAELHPAIAADVAIASPATRRLRRSRVVTSVVLLLALVATAVGVAQLIATGSFVMLVGGGIVSTGSFVMLGQLASVARARAELVRNLRARPVVVAERPKAQPQRPQIPAAVRQASWTPVPLPKPLYMSKPQADRALEASLEAAAELRQAAADARRKQREVEQQPGVTPIRPVAPVAAPSKFATMGIIEPTEASKTDLDAVLARRRRVG</sequence>
<protein>
    <recommendedName>
        <fullName evidence="5">Large exoprotein</fullName>
    </recommendedName>
</protein>
<gene>
    <name evidence="3" type="ORF">IV501_05850</name>
</gene>
<evidence type="ECO:0000313" key="4">
    <source>
        <dbReference type="Proteomes" id="UP000636458"/>
    </source>
</evidence>
<feature type="transmembrane region" description="Helical" evidence="2">
    <location>
        <begin position="128"/>
        <end position="149"/>
    </location>
</feature>
<keyword evidence="2" id="KW-0812">Transmembrane</keyword>